<dbReference type="RefSeq" id="WP_160754443.1">
    <property type="nucleotide sequence ID" value="NZ_WTYA01000017.1"/>
</dbReference>
<dbReference type="EMBL" id="WTYA01000017">
    <property type="protein sequence ID" value="MXP30142.1"/>
    <property type="molecule type" value="Genomic_DNA"/>
</dbReference>
<evidence type="ECO:0000313" key="3">
    <source>
        <dbReference type="Proteomes" id="UP000439780"/>
    </source>
</evidence>
<protein>
    <submittedName>
        <fullName evidence="2">Uncharacterized protein</fullName>
    </submittedName>
</protein>
<dbReference type="OrthoDB" id="7406737at2"/>
<evidence type="ECO:0000313" key="2">
    <source>
        <dbReference type="EMBL" id="MXP30142.1"/>
    </source>
</evidence>
<dbReference type="AlphaFoldDB" id="A0A845AHM5"/>
<accession>A0A845AHM5</accession>
<evidence type="ECO:0000256" key="1">
    <source>
        <dbReference type="SAM" id="MobiDB-lite"/>
    </source>
</evidence>
<reference evidence="2 3" key="1">
    <citation type="submission" date="2019-12" db="EMBL/GenBank/DDBJ databases">
        <title>Genomic-based taxomic classification of the family Erythrobacteraceae.</title>
        <authorList>
            <person name="Xu L."/>
        </authorList>
    </citation>
    <scope>NUCLEOTIDE SEQUENCE [LARGE SCALE GENOMIC DNA]</scope>
    <source>
        <strain evidence="2 3">KEMB 9005-328</strain>
    </source>
</reference>
<keyword evidence="3" id="KW-1185">Reference proteome</keyword>
<feature type="compositionally biased region" description="Basic and acidic residues" evidence="1">
    <location>
        <begin position="180"/>
        <end position="190"/>
    </location>
</feature>
<organism evidence="2 3">
    <name type="scientific">Qipengyuania algicida</name>
    <dbReference type="NCBI Taxonomy" id="1836209"/>
    <lineage>
        <taxon>Bacteria</taxon>
        <taxon>Pseudomonadati</taxon>
        <taxon>Pseudomonadota</taxon>
        <taxon>Alphaproteobacteria</taxon>
        <taxon>Sphingomonadales</taxon>
        <taxon>Erythrobacteraceae</taxon>
        <taxon>Qipengyuania</taxon>
    </lineage>
</organism>
<sequence length="190" mass="21157">MTYLNKYTDERYVLAENACQNLARLAGLKRITDVLLLPDRLREGYRSPIGDLILQPAIDLQQRRFLRAVEETRIDLLLVETGLPRGQAPRFYITVLLPRRGTISQHLGMRLWLGGSGEPHLIPEPENDPAATQSFAVGQWLSEVGTPWADDADRHAGIERANALLLANAWSAPPSGAADPMKEKEARRVG</sequence>
<feature type="region of interest" description="Disordered" evidence="1">
    <location>
        <begin position="171"/>
        <end position="190"/>
    </location>
</feature>
<proteinExistence type="predicted"/>
<dbReference type="Proteomes" id="UP000439780">
    <property type="component" value="Unassembled WGS sequence"/>
</dbReference>
<gene>
    <name evidence="2" type="ORF">GRI58_15135</name>
</gene>
<name>A0A845AHM5_9SPHN</name>
<comment type="caution">
    <text evidence="2">The sequence shown here is derived from an EMBL/GenBank/DDBJ whole genome shotgun (WGS) entry which is preliminary data.</text>
</comment>